<dbReference type="EMBL" id="KQ964825">
    <property type="protein sequence ID" value="KXN65725.1"/>
    <property type="molecule type" value="Genomic_DNA"/>
</dbReference>
<reference evidence="2 3" key="1">
    <citation type="journal article" date="2015" name="Genome Biol. Evol.">
        <title>Phylogenomic analyses indicate that early fungi evolved digesting cell walls of algal ancestors of land plants.</title>
        <authorList>
            <person name="Chang Y."/>
            <person name="Wang S."/>
            <person name="Sekimoto S."/>
            <person name="Aerts A.L."/>
            <person name="Choi C."/>
            <person name="Clum A."/>
            <person name="LaButti K.M."/>
            <person name="Lindquist E.A."/>
            <person name="Yee Ngan C."/>
            <person name="Ohm R.A."/>
            <person name="Salamov A.A."/>
            <person name="Grigoriev I.V."/>
            <person name="Spatafora J.W."/>
            <person name="Berbee M.L."/>
        </authorList>
    </citation>
    <scope>NUCLEOTIDE SEQUENCE [LARGE SCALE GENOMIC DNA]</scope>
    <source>
        <strain evidence="2 3">NRRL 28638</strain>
    </source>
</reference>
<protein>
    <submittedName>
        <fullName evidence="2">Uncharacterized protein</fullName>
    </submittedName>
</protein>
<organism evidence="2 3">
    <name type="scientific">Conidiobolus coronatus (strain ATCC 28846 / CBS 209.66 / NRRL 28638)</name>
    <name type="common">Delacroixia coronata</name>
    <dbReference type="NCBI Taxonomy" id="796925"/>
    <lineage>
        <taxon>Eukaryota</taxon>
        <taxon>Fungi</taxon>
        <taxon>Fungi incertae sedis</taxon>
        <taxon>Zoopagomycota</taxon>
        <taxon>Entomophthoromycotina</taxon>
        <taxon>Entomophthoromycetes</taxon>
        <taxon>Entomophthorales</taxon>
        <taxon>Ancylistaceae</taxon>
        <taxon>Conidiobolus</taxon>
    </lineage>
</organism>
<keyword evidence="3" id="KW-1185">Reference proteome</keyword>
<feature type="chain" id="PRO_5007294065" evidence="1">
    <location>
        <begin position="23"/>
        <end position="100"/>
    </location>
</feature>
<feature type="signal peptide" evidence="1">
    <location>
        <begin position="1"/>
        <end position="22"/>
    </location>
</feature>
<proteinExistence type="predicted"/>
<dbReference type="AlphaFoldDB" id="A0A137NSI3"/>
<name>A0A137NSI3_CONC2</name>
<keyword evidence="1" id="KW-0732">Signal</keyword>
<gene>
    <name evidence="2" type="ORF">CONCODRAFT_80700</name>
</gene>
<evidence type="ECO:0000313" key="2">
    <source>
        <dbReference type="EMBL" id="KXN65725.1"/>
    </source>
</evidence>
<evidence type="ECO:0000313" key="3">
    <source>
        <dbReference type="Proteomes" id="UP000070444"/>
    </source>
</evidence>
<dbReference type="Proteomes" id="UP000070444">
    <property type="component" value="Unassembled WGS sequence"/>
</dbReference>
<evidence type="ECO:0000256" key="1">
    <source>
        <dbReference type="SAM" id="SignalP"/>
    </source>
</evidence>
<sequence length="100" mass="11040">MKFTFITLAITSVLCLDKKTLTYVCQSTKSINTCNGRLANALPGLDCTVTRVKSDCVWNSRPPTCAKIVEAYGNLCEGLDLCDYRKKVICWPSDPTAKTL</sequence>
<feature type="non-terminal residue" evidence="2">
    <location>
        <position position="100"/>
    </location>
</feature>
<accession>A0A137NSI3</accession>